<protein>
    <recommendedName>
        <fullName evidence="5">Transport permease protein</fullName>
    </recommendedName>
</protein>
<dbReference type="PROSITE" id="PS51012">
    <property type="entry name" value="ABC_TM2"/>
    <property type="match status" value="1"/>
</dbReference>
<evidence type="ECO:0000313" key="7">
    <source>
        <dbReference type="EMBL" id="ASP28649.1"/>
    </source>
</evidence>
<dbReference type="AlphaFoldDB" id="A0A222EQ32"/>
<comment type="subcellular location">
    <subcellularLocation>
        <location evidence="5">Cell membrane</location>
        <topology evidence="5">Multi-pass membrane protein</topology>
    </subcellularLocation>
    <subcellularLocation>
        <location evidence="1">Membrane</location>
        <topology evidence="1">Multi-pass membrane protein</topology>
    </subcellularLocation>
</comment>
<feature type="transmembrane region" description="Helical" evidence="5">
    <location>
        <begin position="165"/>
        <end position="187"/>
    </location>
</feature>
<accession>A0A222EQ32</accession>
<feature type="transmembrane region" description="Helical" evidence="5">
    <location>
        <begin position="96"/>
        <end position="123"/>
    </location>
</feature>
<dbReference type="KEGG" id="scou:SCORR_v1c08770"/>
<evidence type="ECO:0000259" key="6">
    <source>
        <dbReference type="PROSITE" id="PS51012"/>
    </source>
</evidence>
<dbReference type="Pfam" id="PF01061">
    <property type="entry name" value="ABC2_membrane"/>
    <property type="match status" value="1"/>
</dbReference>
<dbReference type="InterPro" id="IPR047817">
    <property type="entry name" value="ABC2_TM_bact-type"/>
</dbReference>
<dbReference type="OrthoDB" id="389221at2"/>
<dbReference type="Proteomes" id="UP000203229">
    <property type="component" value="Chromosome"/>
</dbReference>
<organism evidence="7 8">
    <name type="scientific">Spiroplasma corruscae</name>
    <dbReference type="NCBI Taxonomy" id="216934"/>
    <lineage>
        <taxon>Bacteria</taxon>
        <taxon>Bacillati</taxon>
        <taxon>Mycoplasmatota</taxon>
        <taxon>Mollicutes</taxon>
        <taxon>Entomoplasmatales</taxon>
        <taxon>Spiroplasmataceae</taxon>
        <taxon>Spiroplasma</taxon>
    </lineage>
</organism>
<proteinExistence type="inferred from homology"/>
<dbReference type="GO" id="GO:0043190">
    <property type="term" value="C:ATP-binding cassette (ABC) transporter complex"/>
    <property type="evidence" value="ECO:0007669"/>
    <property type="project" value="InterPro"/>
</dbReference>
<evidence type="ECO:0000256" key="4">
    <source>
        <dbReference type="ARBA" id="ARBA00023136"/>
    </source>
</evidence>
<dbReference type="PIRSF" id="PIRSF006648">
    <property type="entry name" value="DrrB"/>
    <property type="match status" value="1"/>
</dbReference>
<feature type="transmembrane region" description="Helical" evidence="5">
    <location>
        <begin position="193"/>
        <end position="212"/>
    </location>
</feature>
<keyword evidence="2 5" id="KW-0812">Transmembrane</keyword>
<dbReference type="PANTHER" id="PTHR43027:SF1">
    <property type="entry name" value="DOXORUBICIN RESISTANCE ABC TRANSPORTER PERMEASE PROTEIN DRRC-RELATED"/>
    <property type="match status" value="1"/>
</dbReference>
<evidence type="ECO:0000256" key="1">
    <source>
        <dbReference type="ARBA" id="ARBA00004141"/>
    </source>
</evidence>
<feature type="domain" description="ABC transmembrane type-2" evidence="6">
    <location>
        <begin position="17"/>
        <end position="244"/>
    </location>
</feature>
<comment type="similarity">
    <text evidence="5">Belongs to the ABC-2 integral membrane protein family.</text>
</comment>
<evidence type="ECO:0000256" key="2">
    <source>
        <dbReference type="ARBA" id="ARBA00022692"/>
    </source>
</evidence>
<dbReference type="RefSeq" id="WP_094049584.1">
    <property type="nucleotide sequence ID" value="NZ_CP022535.1"/>
</dbReference>
<name>A0A222EQ32_9MOLU</name>
<gene>
    <name evidence="7" type="ORF">SCORR_v1c08770</name>
</gene>
<evidence type="ECO:0000313" key="8">
    <source>
        <dbReference type="Proteomes" id="UP000203229"/>
    </source>
</evidence>
<keyword evidence="5" id="KW-0813">Transport</keyword>
<dbReference type="PANTHER" id="PTHR43027">
    <property type="entry name" value="DOXORUBICIN RESISTANCE ABC TRANSPORTER PERMEASE PROTEIN DRRC-RELATED"/>
    <property type="match status" value="1"/>
</dbReference>
<feature type="transmembrane region" description="Helical" evidence="5">
    <location>
        <begin position="52"/>
        <end position="75"/>
    </location>
</feature>
<keyword evidence="4 5" id="KW-0472">Membrane</keyword>
<feature type="transmembrane region" description="Helical" evidence="5">
    <location>
        <begin position="219"/>
        <end position="241"/>
    </location>
</feature>
<dbReference type="GO" id="GO:0140359">
    <property type="term" value="F:ABC-type transporter activity"/>
    <property type="evidence" value="ECO:0007669"/>
    <property type="project" value="InterPro"/>
</dbReference>
<keyword evidence="8" id="KW-1185">Reference proteome</keyword>
<keyword evidence="3 5" id="KW-1133">Transmembrane helix</keyword>
<keyword evidence="5" id="KW-1003">Cell membrane</keyword>
<evidence type="ECO:0000256" key="5">
    <source>
        <dbReference type="RuleBase" id="RU361157"/>
    </source>
</evidence>
<sequence>MIAIFRLEFFKFIKNPWTIFFGIFFPIMWILIDGFVWGKYSIGESNIKVINFVFPGLIILVATTFTISTISITLCRDRLEKRLKQISITNISIFKYMIGLGLWNYIVFICDFLLMFIIAYFGFGLSLSFINFLFLIIVPLVIFIINFFIAICLANISKTSSTNTFITIFVFYIMIFLSGASIPTYLFPDWYKWIQIFIPTGSGVLLLTYLSNGISTNEIWYTYIITLIYLLVFLFLSIKLFKWQ</sequence>
<dbReference type="InterPro" id="IPR052902">
    <property type="entry name" value="ABC-2_transporter"/>
</dbReference>
<dbReference type="EMBL" id="CP022535">
    <property type="protein sequence ID" value="ASP28649.1"/>
    <property type="molecule type" value="Genomic_DNA"/>
</dbReference>
<dbReference type="InterPro" id="IPR013525">
    <property type="entry name" value="ABC2_TM"/>
</dbReference>
<feature type="transmembrane region" description="Helical" evidence="5">
    <location>
        <begin position="12"/>
        <end position="32"/>
    </location>
</feature>
<evidence type="ECO:0000256" key="3">
    <source>
        <dbReference type="ARBA" id="ARBA00022989"/>
    </source>
</evidence>
<feature type="transmembrane region" description="Helical" evidence="5">
    <location>
        <begin position="129"/>
        <end position="153"/>
    </location>
</feature>
<dbReference type="InterPro" id="IPR000412">
    <property type="entry name" value="ABC_2_transport"/>
</dbReference>
<reference evidence="7 8" key="1">
    <citation type="submission" date="2017-07" db="EMBL/GenBank/DDBJ databases">
        <title>Complete genome sequence of Spiroplasma corruscae EC-1 (DSM 19793).</title>
        <authorList>
            <person name="Tsai Y.-M."/>
            <person name="Lo W.-S."/>
            <person name="Kuo C.-H."/>
        </authorList>
    </citation>
    <scope>NUCLEOTIDE SEQUENCE [LARGE SCALE GENOMIC DNA]</scope>
    <source>
        <strain evidence="7 8">EC-1</strain>
    </source>
</reference>